<feature type="compositionally biased region" description="Low complexity" evidence="6">
    <location>
        <begin position="517"/>
        <end position="530"/>
    </location>
</feature>
<name>A0A238LBR5_9RHOB</name>
<dbReference type="Proteomes" id="UP000201613">
    <property type="component" value="Unassembled WGS sequence"/>
</dbReference>
<evidence type="ECO:0000256" key="3">
    <source>
        <dbReference type="ARBA" id="ARBA00022746"/>
    </source>
</evidence>
<dbReference type="InterPro" id="IPR054841">
    <property type="entry name" value="carotdesatCrtD"/>
</dbReference>
<organism evidence="8 9">
    <name type="scientific">Flavimaricola marinus</name>
    <dbReference type="NCBI Taxonomy" id="1819565"/>
    <lineage>
        <taxon>Bacteria</taxon>
        <taxon>Pseudomonadati</taxon>
        <taxon>Pseudomonadota</taxon>
        <taxon>Alphaproteobacteria</taxon>
        <taxon>Rhodobacterales</taxon>
        <taxon>Paracoccaceae</taxon>
        <taxon>Flavimaricola</taxon>
    </lineage>
</organism>
<feature type="region of interest" description="Disordered" evidence="6">
    <location>
        <begin position="495"/>
        <end position="530"/>
    </location>
</feature>
<sequence>MTSTESRPAHVAIIGAGIAGLAAALRLSAAGHAVTVIEAQPGPGGKMRALPSAAGPVDAGPTVLTMRPVFEDLFAAAGERLQDHLTLTPLPILARHFWDDGATLDLMADRDASAANIAAAFGPRAAREFTDFAARAARLFDAFDAPMMQSPAPSQTALAMTVAARPGLIRDMAPWASLGAMLDGAFSDPHLAQLFGRYATYVGGSPYASPALLSLIAEAEARGVWAIKGGMHRLARTLEQLARDRGAAFLYATRAQRIEMRDGRAAGVTTTNGRVPADAVLFNGDPRALHRGLLGEAVTQAVPSSAVGPRSLSAWVHAFAATPSGPDLAYHTVFFGHDPRAEFDALARGQRPRDATLYICAQDRAGPARPTGPERFEIILNGAPTGPRTAARPETERDIAQCQTQVFDRLAAFGLSFDPRPGPMSLTSPEGFARLFPASTGSLYGRSPHGLTAGLKRPTARTPVPGLYLCGGGAHPGAGVPMATLSARHAADAIMADQTSPSPSRRTAMRGGISTGSAPAAHARSRSSPS</sequence>
<proteinExistence type="inferred from homology"/>
<evidence type="ECO:0000313" key="9">
    <source>
        <dbReference type="Proteomes" id="UP000201613"/>
    </source>
</evidence>
<dbReference type="InterPro" id="IPR014105">
    <property type="entry name" value="Carotenoid/retinoid_OxRdtase"/>
</dbReference>
<evidence type="ECO:0000256" key="6">
    <source>
        <dbReference type="SAM" id="MobiDB-lite"/>
    </source>
</evidence>
<dbReference type="AlphaFoldDB" id="A0A238LBR5"/>
<accession>A0A238LBR5</accession>
<dbReference type="Gene3D" id="3.50.50.60">
    <property type="entry name" value="FAD/NAD(P)-binding domain"/>
    <property type="match status" value="2"/>
</dbReference>
<dbReference type="Pfam" id="PF01593">
    <property type="entry name" value="Amino_oxidase"/>
    <property type="match status" value="1"/>
</dbReference>
<dbReference type="InterPro" id="IPR002937">
    <property type="entry name" value="Amino_oxidase"/>
</dbReference>
<comment type="pathway">
    <text evidence="1 5">Carotenoid biosynthesis.</text>
</comment>
<dbReference type="EC" id="1.3.99.27" evidence="8"/>
<evidence type="ECO:0000259" key="7">
    <source>
        <dbReference type="Pfam" id="PF01593"/>
    </source>
</evidence>
<dbReference type="NCBIfam" id="NF045637">
    <property type="entry name" value="carotdesatCrtDProt"/>
    <property type="match status" value="1"/>
</dbReference>
<dbReference type="SUPFAM" id="SSF51905">
    <property type="entry name" value="FAD/NAD(P)-binding domain"/>
    <property type="match status" value="1"/>
</dbReference>
<protein>
    <submittedName>
        <fullName evidence="8">Hydroxyneurosporene desaturase</fullName>
        <ecNumber evidence="8">1.3.99.27</ecNumber>
    </submittedName>
</protein>
<keyword evidence="4 5" id="KW-0560">Oxidoreductase</keyword>
<evidence type="ECO:0000256" key="2">
    <source>
        <dbReference type="ARBA" id="ARBA00006046"/>
    </source>
</evidence>
<reference evidence="8 9" key="1">
    <citation type="submission" date="2017-05" db="EMBL/GenBank/DDBJ databases">
        <authorList>
            <person name="Song R."/>
            <person name="Chenine A.L."/>
            <person name="Ruprecht R.M."/>
        </authorList>
    </citation>
    <scope>NUCLEOTIDE SEQUENCE [LARGE SCALE GENOMIC DNA]</scope>
    <source>
        <strain evidence="8 9">CECT 8899</strain>
    </source>
</reference>
<evidence type="ECO:0000256" key="4">
    <source>
        <dbReference type="ARBA" id="ARBA00023002"/>
    </source>
</evidence>
<dbReference type="RefSeq" id="WP_093991168.1">
    <property type="nucleotide sequence ID" value="NZ_FXZK01000001.1"/>
</dbReference>
<keyword evidence="3 5" id="KW-0125">Carotenoid biosynthesis</keyword>
<feature type="domain" description="Amine oxidase" evidence="7">
    <location>
        <begin position="18"/>
        <end position="305"/>
    </location>
</feature>
<evidence type="ECO:0000256" key="1">
    <source>
        <dbReference type="ARBA" id="ARBA00004829"/>
    </source>
</evidence>
<keyword evidence="9" id="KW-1185">Reference proteome</keyword>
<comment type="similarity">
    <text evidence="2 5">Belongs to the carotenoid/retinoid oxidoreductase family.</text>
</comment>
<dbReference type="PANTHER" id="PTHR43734">
    <property type="entry name" value="PHYTOENE DESATURASE"/>
    <property type="match status" value="1"/>
</dbReference>
<gene>
    <name evidence="8" type="primary">crtD</name>
    <name evidence="8" type="ORF">LOM8899_01210</name>
</gene>
<dbReference type="PANTHER" id="PTHR43734:SF7">
    <property type="entry name" value="4,4'-DIAPONEUROSPORENE OXYGENASE"/>
    <property type="match status" value="1"/>
</dbReference>
<dbReference type="InterPro" id="IPR008150">
    <property type="entry name" value="Phytoene_DH_bac_CS"/>
</dbReference>
<dbReference type="InterPro" id="IPR036188">
    <property type="entry name" value="FAD/NAD-bd_sf"/>
</dbReference>
<evidence type="ECO:0000313" key="8">
    <source>
        <dbReference type="EMBL" id="SMY07078.1"/>
    </source>
</evidence>
<dbReference type="PROSITE" id="PS00982">
    <property type="entry name" value="PHYTOENE_DH"/>
    <property type="match status" value="1"/>
</dbReference>
<dbReference type="GO" id="GO:0016627">
    <property type="term" value="F:oxidoreductase activity, acting on the CH-CH group of donors"/>
    <property type="evidence" value="ECO:0007669"/>
    <property type="project" value="UniProtKB-ARBA"/>
</dbReference>
<dbReference type="NCBIfam" id="TIGR02734">
    <property type="entry name" value="crtI_fam"/>
    <property type="match status" value="1"/>
</dbReference>
<dbReference type="GO" id="GO:0016117">
    <property type="term" value="P:carotenoid biosynthetic process"/>
    <property type="evidence" value="ECO:0007669"/>
    <property type="project" value="UniProtKB-KW"/>
</dbReference>
<evidence type="ECO:0000256" key="5">
    <source>
        <dbReference type="RuleBase" id="RU362075"/>
    </source>
</evidence>
<dbReference type="OrthoDB" id="9774675at2"/>
<dbReference type="EMBL" id="FXZK01000001">
    <property type="protein sequence ID" value="SMY07078.1"/>
    <property type="molecule type" value="Genomic_DNA"/>
</dbReference>